<comment type="subcellular location">
    <subcellularLocation>
        <location evidence="10">Cytoplasm</location>
    </subcellularLocation>
    <text evidence="10">Associated with the membrane possibly through PlsY.</text>
</comment>
<evidence type="ECO:0000256" key="3">
    <source>
        <dbReference type="ARBA" id="ARBA00022516"/>
    </source>
</evidence>
<dbReference type="PIRSF" id="PIRSF002465">
    <property type="entry name" value="Phsphlp_syn_PlsX"/>
    <property type="match status" value="1"/>
</dbReference>
<dbReference type="PANTHER" id="PTHR30100:SF1">
    <property type="entry name" value="PHOSPHATE ACYLTRANSFERASE"/>
    <property type="match status" value="1"/>
</dbReference>
<dbReference type="OrthoDB" id="9806408at2"/>
<evidence type="ECO:0000313" key="11">
    <source>
        <dbReference type="EMBL" id="MCR2042594.1"/>
    </source>
</evidence>
<dbReference type="NCBIfam" id="TIGR00182">
    <property type="entry name" value="plsX"/>
    <property type="match status" value="1"/>
</dbReference>
<proteinExistence type="inferred from homology"/>
<keyword evidence="6 10" id="KW-0594">Phospholipid biosynthesis</keyword>
<name>A0A9X2MF81_9FIRM</name>
<evidence type="ECO:0000256" key="8">
    <source>
        <dbReference type="ARBA" id="ARBA00024069"/>
    </source>
</evidence>
<protein>
    <recommendedName>
        <fullName evidence="8 10">Phosphate acyltransferase</fullName>
        <ecNumber evidence="8 10">2.3.1.274</ecNumber>
    </recommendedName>
    <alternativeName>
        <fullName evidence="10">Acyl-ACP phosphotransacylase</fullName>
    </alternativeName>
    <alternativeName>
        <fullName evidence="10">Acyl-[acyl-carrier-protein]--phosphate acyltransferase</fullName>
    </alternativeName>
    <alternativeName>
        <fullName evidence="10">Phosphate-acyl-ACP acyltransferase</fullName>
    </alternativeName>
</protein>
<keyword evidence="4 10" id="KW-0808">Transferase</keyword>
<dbReference type="GO" id="GO:0006633">
    <property type="term" value="P:fatty acid biosynthetic process"/>
    <property type="evidence" value="ECO:0007669"/>
    <property type="project" value="UniProtKB-UniRule"/>
</dbReference>
<keyword evidence="7 10" id="KW-1208">Phospholipid metabolism</keyword>
<dbReference type="GO" id="GO:0008654">
    <property type="term" value="P:phospholipid biosynthetic process"/>
    <property type="evidence" value="ECO:0007669"/>
    <property type="project" value="UniProtKB-KW"/>
</dbReference>
<dbReference type="InterPro" id="IPR012281">
    <property type="entry name" value="Phospholipid_synth_PlsX-like"/>
</dbReference>
<dbReference type="Proteomes" id="UP001142078">
    <property type="component" value="Unassembled WGS sequence"/>
</dbReference>
<sequence>MRIIVDAMGGDNSIQATALGSVEAVEELDLEVTLIGKKDLIEKELNKNNYTGNKIEIIHAEDIILNEDSPTLSIRRKKNSSMVIGFNKLKEGYGDAFISTGNTGALLAGGLFIIKRIEGIDRAAISSVYPTRDGMTLLLDMGANVDCKPEYLQQFAIMGSIYSEKVLGVKSPSVGLVNVGTEKEKGNILIKEAYELLANSNINFYGNIEARDVPEGIVDVMVCDGFVGNVILKLTEGLANLFFSTLKEEFKKSFSSKIGALMLKPQLKSFKERFDYREYGGAPLLGVRKPIIKAHGSSDGLAIKNAIKQAKIFTEGKVIDRIEEDVKKI</sequence>
<evidence type="ECO:0000313" key="12">
    <source>
        <dbReference type="Proteomes" id="UP001142078"/>
    </source>
</evidence>
<dbReference type="GO" id="GO:0043811">
    <property type="term" value="F:phosphate:acyl-[acyl carrier protein] acyltransferase activity"/>
    <property type="evidence" value="ECO:0007669"/>
    <property type="project" value="UniProtKB-UniRule"/>
</dbReference>
<reference evidence="11" key="1">
    <citation type="submission" date="2022-07" db="EMBL/GenBank/DDBJ databases">
        <title>Enhanced cultured diversity of the mouse gut microbiota enables custom-made synthetic communities.</title>
        <authorList>
            <person name="Afrizal A."/>
        </authorList>
    </citation>
    <scope>NUCLEOTIDE SEQUENCE</scope>
    <source>
        <strain evidence="11">DSM 29482</strain>
    </source>
</reference>
<comment type="catalytic activity">
    <reaction evidence="1 10">
        <text>a fatty acyl-[ACP] + phosphate = an acyl phosphate + holo-[ACP]</text>
        <dbReference type="Rhea" id="RHEA:42292"/>
        <dbReference type="Rhea" id="RHEA-COMP:9685"/>
        <dbReference type="Rhea" id="RHEA-COMP:14125"/>
        <dbReference type="ChEBI" id="CHEBI:43474"/>
        <dbReference type="ChEBI" id="CHEBI:59918"/>
        <dbReference type="ChEBI" id="CHEBI:64479"/>
        <dbReference type="ChEBI" id="CHEBI:138651"/>
        <dbReference type="EC" id="2.3.1.274"/>
    </reaction>
</comment>
<comment type="subunit">
    <text evidence="9 10">Homodimer. Probably interacts with PlsY.</text>
</comment>
<evidence type="ECO:0000256" key="6">
    <source>
        <dbReference type="ARBA" id="ARBA00023209"/>
    </source>
</evidence>
<keyword evidence="11" id="KW-0012">Acyltransferase</keyword>
<keyword evidence="3 10" id="KW-0444">Lipid biosynthesis</keyword>
<comment type="caution">
    <text evidence="11">The sequence shown here is derived from an EMBL/GenBank/DDBJ whole genome shotgun (WGS) entry which is preliminary data.</text>
</comment>
<keyword evidence="2 10" id="KW-0963">Cytoplasm</keyword>
<dbReference type="Pfam" id="PF02504">
    <property type="entry name" value="FA_synthesis"/>
    <property type="match status" value="1"/>
</dbReference>
<evidence type="ECO:0000256" key="7">
    <source>
        <dbReference type="ARBA" id="ARBA00023264"/>
    </source>
</evidence>
<keyword evidence="12" id="KW-1185">Reference proteome</keyword>
<evidence type="ECO:0000256" key="1">
    <source>
        <dbReference type="ARBA" id="ARBA00001232"/>
    </source>
</evidence>
<comment type="similarity">
    <text evidence="10">Belongs to the PlsX family.</text>
</comment>
<keyword evidence="5 10" id="KW-0443">Lipid metabolism</keyword>
<organism evidence="11 12">
    <name type="scientific">Anaerosalibacter massiliensis</name>
    <dbReference type="NCBI Taxonomy" id="1347392"/>
    <lineage>
        <taxon>Bacteria</taxon>
        <taxon>Bacillati</taxon>
        <taxon>Bacillota</taxon>
        <taxon>Tissierellia</taxon>
        <taxon>Tissierellales</taxon>
        <taxon>Sporanaerobacteraceae</taxon>
        <taxon>Anaerosalibacter</taxon>
    </lineage>
</organism>
<evidence type="ECO:0000256" key="10">
    <source>
        <dbReference type="HAMAP-Rule" id="MF_00019"/>
    </source>
</evidence>
<gene>
    <name evidence="10 11" type="primary">plsX</name>
    <name evidence="11" type="ORF">NSA23_00555</name>
</gene>
<evidence type="ECO:0000256" key="9">
    <source>
        <dbReference type="ARBA" id="ARBA00046608"/>
    </source>
</evidence>
<dbReference type="AlphaFoldDB" id="A0A9X2MF81"/>
<evidence type="ECO:0000256" key="5">
    <source>
        <dbReference type="ARBA" id="ARBA00023098"/>
    </source>
</evidence>
<dbReference type="InterPro" id="IPR003664">
    <property type="entry name" value="FA_synthesis"/>
</dbReference>
<dbReference type="SUPFAM" id="SSF53659">
    <property type="entry name" value="Isocitrate/Isopropylmalate dehydrogenase-like"/>
    <property type="match status" value="1"/>
</dbReference>
<dbReference type="EMBL" id="JANJZL010000001">
    <property type="protein sequence ID" value="MCR2042594.1"/>
    <property type="molecule type" value="Genomic_DNA"/>
</dbReference>
<dbReference type="RefSeq" id="WP_042682034.1">
    <property type="nucleotide sequence ID" value="NZ_CABKTM010000043.1"/>
</dbReference>
<evidence type="ECO:0000256" key="4">
    <source>
        <dbReference type="ARBA" id="ARBA00022679"/>
    </source>
</evidence>
<accession>A0A9X2MF81</accession>
<dbReference type="GO" id="GO:0005737">
    <property type="term" value="C:cytoplasm"/>
    <property type="evidence" value="ECO:0007669"/>
    <property type="project" value="UniProtKB-SubCell"/>
</dbReference>
<dbReference type="Gene3D" id="3.40.718.10">
    <property type="entry name" value="Isopropylmalate Dehydrogenase"/>
    <property type="match status" value="1"/>
</dbReference>
<dbReference type="PANTHER" id="PTHR30100">
    <property type="entry name" value="FATTY ACID/PHOSPHOLIPID SYNTHESIS PROTEIN PLSX"/>
    <property type="match status" value="1"/>
</dbReference>
<comment type="pathway">
    <text evidence="10">Lipid metabolism; phospholipid metabolism.</text>
</comment>
<comment type="function">
    <text evidence="10">Catalyzes the reversible formation of acyl-phosphate (acyl-PO(4)) from acyl-[acyl-carrier-protein] (acyl-ACP). This enzyme utilizes acyl-ACP as fatty acyl donor, but not acyl-CoA.</text>
</comment>
<dbReference type="EC" id="2.3.1.274" evidence="8 10"/>
<evidence type="ECO:0000256" key="2">
    <source>
        <dbReference type="ARBA" id="ARBA00022490"/>
    </source>
</evidence>
<dbReference type="HAMAP" id="MF_00019">
    <property type="entry name" value="PlsX"/>
    <property type="match status" value="1"/>
</dbReference>